<dbReference type="InterPro" id="IPR045713">
    <property type="entry name" value="DUF6069"/>
</dbReference>
<evidence type="ECO:0000313" key="2">
    <source>
        <dbReference type="EMBL" id="MFF5289121.1"/>
    </source>
</evidence>
<protein>
    <submittedName>
        <fullName evidence="2">DUF6069 family protein</fullName>
    </submittedName>
</protein>
<name>A0ABW6W739_9ACTN</name>
<keyword evidence="1" id="KW-0472">Membrane</keyword>
<gene>
    <name evidence="2" type="ORF">ACFY35_06775</name>
</gene>
<dbReference type="Pfam" id="PF19545">
    <property type="entry name" value="DUF6069"/>
    <property type="match status" value="1"/>
</dbReference>
<evidence type="ECO:0000313" key="3">
    <source>
        <dbReference type="Proteomes" id="UP001602245"/>
    </source>
</evidence>
<evidence type="ECO:0000256" key="1">
    <source>
        <dbReference type="SAM" id="Phobius"/>
    </source>
</evidence>
<keyword evidence="1" id="KW-0812">Transmembrane</keyword>
<feature type="transmembrane region" description="Helical" evidence="1">
    <location>
        <begin position="56"/>
        <end position="78"/>
    </location>
</feature>
<accession>A0ABW6W739</accession>
<keyword evidence="1" id="KW-1133">Transmembrane helix</keyword>
<comment type="caution">
    <text evidence="2">The sequence shown here is derived from an EMBL/GenBank/DDBJ whole genome shotgun (WGS) entry which is preliminary data.</text>
</comment>
<feature type="transmembrane region" description="Helical" evidence="1">
    <location>
        <begin position="20"/>
        <end position="36"/>
    </location>
</feature>
<feature type="transmembrane region" description="Helical" evidence="1">
    <location>
        <begin position="90"/>
        <end position="110"/>
    </location>
</feature>
<keyword evidence="3" id="KW-1185">Reference proteome</keyword>
<dbReference type="Proteomes" id="UP001602245">
    <property type="component" value="Unassembled WGS sequence"/>
</dbReference>
<sequence>MTNDMKQIKTTSTVRRAGRGVAVVGGAASALILWAVNDPWGGIDLAVRQGGTVQHVGPATVAVTALIAGLAAWALLAVLERTVRRPARTYRIIASILLVLSLAGPLGSGVGISCKLVLLAMHLTVGAILIIGLPGRRTNR</sequence>
<proteinExistence type="predicted"/>
<organism evidence="2 3">
    <name type="scientific">Paractinoplanes globisporus</name>
    <dbReference type="NCBI Taxonomy" id="113565"/>
    <lineage>
        <taxon>Bacteria</taxon>
        <taxon>Bacillati</taxon>
        <taxon>Actinomycetota</taxon>
        <taxon>Actinomycetes</taxon>
        <taxon>Micromonosporales</taxon>
        <taxon>Micromonosporaceae</taxon>
        <taxon>Paractinoplanes</taxon>
    </lineage>
</organism>
<feature type="transmembrane region" description="Helical" evidence="1">
    <location>
        <begin position="116"/>
        <end position="135"/>
    </location>
</feature>
<dbReference type="EMBL" id="JBIAZU010000001">
    <property type="protein sequence ID" value="MFF5289121.1"/>
    <property type="molecule type" value="Genomic_DNA"/>
</dbReference>
<reference evidence="2 3" key="1">
    <citation type="submission" date="2024-10" db="EMBL/GenBank/DDBJ databases">
        <title>The Natural Products Discovery Center: Release of the First 8490 Sequenced Strains for Exploring Actinobacteria Biosynthetic Diversity.</title>
        <authorList>
            <person name="Kalkreuter E."/>
            <person name="Kautsar S.A."/>
            <person name="Yang D."/>
            <person name="Bader C.D."/>
            <person name="Teijaro C.N."/>
            <person name="Fluegel L."/>
            <person name="Davis C.M."/>
            <person name="Simpson J.R."/>
            <person name="Lauterbach L."/>
            <person name="Steele A.D."/>
            <person name="Gui C."/>
            <person name="Meng S."/>
            <person name="Li G."/>
            <person name="Viehrig K."/>
            <person name="Ye F."/>
            <person name="Su P."/>
            <person name="Kiefer A.F."/>
            <person name="Nichols A."/>
            <person name="Cepeda A.J."/>
            <person name="Yan W."/>
            <person name="Fan B."/>
            <person name="Jiang Y."/>
            <person name="Adhikari A."/>
            <person name="Zheng C.-J."/>
            <person name="Schuster L."/>
            <person name="Cowan T.M."/>
            <person name="Smanski M.J."/>
            <person name="Chevrette M.G."/>
            <person name="De Carvalho L.P.S."/>
            <person name="Shen B."/>
        </authorList>
    </citation>
    <scope>NUCLEOTIDE SEQUENCE [LARGE SCALE GENOMIC DNA]</scope>
    <source>
        <strain evidence="2 3">NPDC000087</strain>
    </source>
</reference>
<dbReference type="RefSeq" id="WP_020509467.1">
    <property type="nucleotide sequence ID" value="NZ_JBIAZU010000001.1"/>
</dbReference>